<protein>
    <submittedName>
        <fullName evidence="2">Uncharacterized protein</fullName>
    </submittedName>
</protein>
<keyword evidence="1" id="KW-0812">Transmembrane</keyword>
<dbReference type="RefSeq" id="WP_035027370.1">
    <property type="nucleotide sequence ID" value="NZ_JAKETQ010000001.1"/>
</dbReference>
<comment type="caution">
    <text evidence="2">The sequence shown here is derived from an EMBL/GenBank/DDBJ whole genome shotgun (WGS) entry which is preliminary data.</text>
</comment>
<organism evidence="2 3">
    <name type="scientific">Paradevosia shaoguanensis</name>
    <dbReference type="NCBI Taxonomy" id="1335043"/>
    <lineage>
        <taxon>Bacteria</taxon>
        <taxon>Pseudomonadati</taxon>
        <taxon>Pseudomonadota</taxon>
        <taxon>Alphaproteobacteria</taxon>
        <taxon>Hyphomicrobiales</taxon>
        <taxon>Devosiaceae</taxon>
        <taxon>Paradevosia</taxon>
    </lineage>
</organism>
<reference evidence="2" key="1">
    <citation type="submission" date="2022-03" db="EMBL/GenBank/DDBJ databases">
        <title>The complete genome sequence of a Methyloterrigena soli.</title>
        <authorList>
            <person name="Zi Z."/>
        </authorList>
    </citation>
    <scope>NUCLEOTIDE SEQUENCE</scope>
    <source>
        <strain evidence="2">M48</strain>
    </source>
</reference>
<dbReference type="AlphaFoldDB" id="A0AA41QMD7"/>
<proteinExistence type="predicted"/>
<keyword evidence="1" id="KW-1133">Transmembrane helix</keyword>
<sequence length="70" mass="7402">MRWLLFAFGLVIGILGCLWFLQGTGLVTIQPILCVAECEAIEGPAPGWAVAGALSVAVGLAAIWLALRRH</sequence>
<dbReference type="PROSITE" id="PS51257">
    <property type="entry name" value="PROKAR_LIPOPROTEIN"/>
    <property type="match status" value="1"/>
</dbReference>
<feature type="transmembrane region" description="Helical" evidence="1">
    <location>
        <begin position="46"/>
        <end position="67"/>
    </location>
</feature>
<evidence type="ECO:0000256" key="1">
    <source>
        <dbReference type="SAM" id="Phobius"/>
    </source>
</evidence>
<dbReference type="Proteomes" id="UP001156140">
    <property type="component" value="Unassembled WGS sequence"/>
</dbReference>
<evidence type="ECO:0000313" key="2">
    <source>
        <dbReference type="EMBL" id="MCI0126489.1"/>
    </source>
</evidence>
<name>A0AA41QMD7_9HYPH</name>
<gene>
    <name evidence="2" type="ORF">ML536_06580</name>
</gene>
<accession>A0AA41QMD7</accession>
<keyword evidence="3" id="KW-1185">Reference proteome</keyword>
<evidence type="ECO:0000313" key="3">
    <source>
        <dbReference type="Proteomes" id="UP001156140"/>
    </source>
</evidence>
<keyword evidence="1" id="KW-0472">Membrane</keyword>
<dbReference type="EMBL" id="JALAZD010000001">
    <property type="protein sequence ID" value="MCI0126489.1"/>
    <property type="molecule type" value="Genomic_DNA"/>
</dbReference>